<evidence type="ECO:0000313" key="2">
    <source>
        <dbReference type="Proteomes" id="UP000007089"/>
    </source>
</evidence>
<dbReference type="RefSeq" id="WP_012633032.1">
    <property type="nucleotide sequence ID" value="NC_011891.1"/>
</dbReference>
<dbReference type="EMBL" id="CP001359">
    <property type="protein sequence ID" value="ACL65106.1"/>
    <property type="molecule type" value="Genomic_DNA"/>
</dbReference>
<dbReference type="Proteomes" id="UP000007089">
    <property type="component" value="Chromosome"/>
</dbReference>
<dbReference type="HOGENOM" id="CLU_2505526_0_0_7"/>
<protein>
    <submittedName>
        <fullName evidence="1">Uncharacterized protein</fullName>
    </submittedName>
</protein>
<sequence length="85" mass="9616">MGRALEAVRTLDLPRLFAYFGVEADLQRVEASRLAIATRFDAEVRELIRLCPALRERERFTVLREALRLAYEVGTRAVEGAGAPR</sequence>
<accession>B8J6C5</accession>
<gene>
    <name evidence="1" type="ordered locus">A2cp1_1764</name>
</gene>
<reference evidence="1" key="1">
    <citation type="submission" date="2009-01" db="EMBL/GenBank/DDBJ databases">
        <title>Complete sequence of Anaeromyxobacter dehalogenans 2CP-1.</title>
        <authorList>
            <consortium name="US DOE Joint Genome Institute"/>
            <person name="Lucas S."/>
            <person name="Copeland A."/>
            <person name="Lapidus A."/>
            <person name="Glavina del Rio T."/>
            <person name="Dalin E."/>
            <person name="Tice H."/>
            <person name="Bruce D."/>
            <person name="Goodwin L."/>
            <person name="Pitluck S."/>
            <person name="Saunders E."/>
            <person name="Brettin T."/>
            <person name="Detter J.C."/>
            <person name="Han C."/>
            <person name="Larimer F."/>
            <person name="Land M."/>
            <person name="Hauser L."/>
            <person name="Kyrpides N."/>
            <person name="Ovchinnikova G."/>
            <person name="Beliaev A.S."/>
            <person name="Richardson P."/>
        </authorList>
    </citation>
    <scope>NUCLEOTIDE SEQUENCE</scope>
    <source>
        <strain evidence="1">2CP-1</strain>
    </source>
</reference>
<organism evidence="1 2">
    <name type="scientific">Anaeromyxobacter dehalogenans (strain ATCC BAA-258 / DSM 21875 / 2CP-1)</name>
    <dbReference type="NCBI Taxonomy" id="455488"/>
    <lineage>
        <taxon>Bacteria</taxon>
        <taxon>Pseudomonadati</taxon>
        <taxon>Myxococcota</taxon>
        <taxon>Myxococcia</taxon>
        <taxon>Myxococcales</taxon>
        <taxon>Cystobacterineae</taxon>
        <taxon>Anaeromyxobacteraceae</taxon>
        <taxon>Anaeromyxobacter</taxon>
    </lineage>
</organism>
<dbReference type="KEGG" id="acp:A2cp1_1764"/>
<name>B8J6C5_ANAD2</name>
<keyword evidence="2" id="KW-1185">Reference proteome</keyword>
<evidence type="ECO:0000313" key="1">
    <source>
        <dbReference type="EMBL" id="ACL65106.1"/>
    </source>
</evidence>
<proteinExistence type="predicted"/>
<dbReference type="AlphaFoldDB" id="B8J6C5"/>